<evidence type="ECO:0000313" key="1">
    <source>
        <dbReference type="EMBL" id="KAF9532868.1"/>
    </source>
</evidence>
<accession>A0A9P6EN73</accession>
<reference evidence="1" key="1">
    <citation type="submission" date="2020-11" db="EMBL/GenBank/DDBJ databases">
        <authorList>
            <consortium name="DOE Joint Genome Institute"/>
            <person name="Ahrendt S."/>
            <person name="Riley R."/>
            <person name="Andreopoulos W."/>
            <person name="Labutti K."/>
            <person name="Pangilinan J."/>
            <person name="Ruiz-Duenas F.J."/>
            <person name="Barrasa J.M."/>
            <person name="Sanchez-Garcia M."/>
            <person name="Camarero S."/>
            <person name="Miyauchi S."/>
            <person name="Serrano A."/>
            <person name="Linde D."/>
            <person name="Babiker R."/>
            <person name="Drula E."/>
            <person name="Ayuso-Fernandez I."/>
            <person name="Pacheco R."/>
            <person name="Padilla G."/>
            <person name="Ferreira P."/>
            <person name="Barriuso J."/>
            <person name="Kellner H."/>
            <person name="Castanera R."/>
            <person name="Alfaro M."/>
            <person name="Ramirez L."/>
            <person name="Pisabarro A.G."/>
            <person name="Kuo A."/>
            <person name="Tritt A."/>
            <person name="Lipzen A."/>
            <person name="He G."/>
            <person name="Yan M."/>
            <person name="Ng V."/>
            <person name="Cullen D."/>
            <person name="Martin F."/>
            <person name="Rosso M.-N."/>
            <person name="Henrissat B."/>
            <person name="Hibbett D."/>
            <person name="Martinez A.T."/>
            <person name="Grigoriev I.V."/>
        </authorList>
    </citation>
    <scope>NUCLEOTIDE SEQUENCE</scope>
    <source>
        <strain evidence="1">CBS 506.95</strain>
    </source>
</reference>
<proteinExistence type="predicted"/>
<gene>
    <name evidence="1" type="ORF">CPB83DRAFT_846504</name>
</gene>
<dbReference type="Proteomes" id="UP000807306">
    <property type="component" value="Unassembled WGS sequence"/>
</dbReference>
<dbReference type="EMBL" id="MU157830">
    <property type="protein sequence ID" value="KAF9532868.1"/>
    <property type="molecule type" value="Genomic_DNA"/>
</dbReference>
<dbReference type="AlphaFoldDB" id="A0A9P6EN73"/>
<evidence type="ECO:0000313" key="2">
    <source>
        <dbReference type="Proteomes" id="UP000807306"/>
    </source>
</evidence>
<keyword evidence="2" id="KW-1185">Reference proteome</keyword>
<protein>
    <submittedName>
        <fullName evidence="1">Uncharacterized protein</fullName>
    </submittedName>
</protein>
<sequence length="73" mass="8520">MRKRPILATYPYHITLFLRPRNSNWVHEDGTFLAIVGLLENSSSLALLDQDYNGQSTFNDNSAFLEKFWKPFI</sequence>
<organism evidence="1 2">
    <name type="scientific">Crepidotus variabilis</name>
    <dbReference type="NCBI Taxonomy" id="179855"/>
    <lineage>
        <taxon>Eukaryota</taxon>
        <taxon>Fungi</taxon>
        <taxon>Dikarya</taxon>
        <taxon>Basidiomycota</taxon>
        <taxon>Agaricomycotina</taxon>
        <taxon>Agaricomycetes</taxon>
        <taxon>Agaricomycetidae</taxon>
        <taxon>Agaricales</taxon>
        <taxon>Agaricineae</taxon>
        <taxon>Crepidotaceae</taxon>
        <taxon>Crepidotus</taxon>
    </lineage>
</organism>
<name>A0A9P6EN73_9AGAR</name>
<comment type="caution">
    <text evidence="1">The sequence shown here is derived from an EMBL/GenBank/DDBJ whole genome shotgun (WGS) entry which is preliminary data.</text>
</comment>